<organism evidence="3 4">
    <name type="scientific">Dimargaris cristalligena</name>
    <dbReference type="NCBI Taxonomy" id="215637"/>
    <lineage>
        <taxon>Eukaryota</taxon>
        <taxon>Fungi</taxon>
        <taxon>Fungi incertae sedis</taxon>
        <taxon>Zoopagomycota</taxon>
        <taxon>Kickxellomycotina</taxon>
        <taxon>Dimargaritomycetes</taxon>
        <taxon>Dimargaritales</taxon>
        <taxon>Dimargaritaceae</taxon>
        <taxon>Dimargaris</taxon>
    </lineage>
</organism>
<dbReference type="Pfam" id="PF08610">
    <property type="entry name" value="Pex16"/>
    <property type="match status" value="1"/>
</dbReference>
<sequence length="381" mass="43258">MPLAKLTQWYEGFILNNAAQVSSIESTVRSLTYILPGRFSDADLASEALYTLLNFIGLYHDHVLHKAVGRALRSGRLSATLPDPPAINRYHRYFFEHGQKPSLYRQLSLILTLLQFSESLVEMVVRKKWGNKSKWRAVTLIELAKVACRLALINLSGKRMLLSPAYPDRELEPEAVGLLFEPAAPQPNLVDSGDSRSPGWRGSRTGLRYASISSIVDGSAGSNAGVTDYLRTKASRSESVVCPSDLVPRLTHRRLLGEYLFALRPILYVFAIRKWGRRAWLPWVISLAIESLSRLLSVSSSRKRSTGVSLGSSLELTELSRRLWLFLYYFLRSPFYERFTKPRLDRIIKRTQNKPLISLFTGILSDYQPLWESFYFYTAGS</sequence>
<dbReference type="Proteomes" id="UP000268162">
    <property type="component" value="Unassembled WGS sequence"/>
</dbReference>
<proteinExistence type="inferred from homology"/>
<keyword evidence="2" id="KW-0576">Peroxisome</keyword>
<dbReference type="STRING" id="215637.A0A4V1J4C2"/>
<dbReference type="EMBL" id="ML002975">
    <property type="protein sequence ID" value="RKP35049.1"/>
    <property type="molecule type" value="Genomic_DNA"/>
</dbReference>
<accession>A0A4V1J4C2</accession>
<keyword evidence="2" id="KW-0962">Peroxisome biogenesis</keyword>
<protein>
    <recommendedName>
        <fullName evidence="2">Peroxisomal membrane protein PEX16</fullName>
    </recommendedName>
</protein>
<dbReference type="PANTHER" id="PTHR13299:SF0">
    <property type="entry name" value="PEROXISOMAL MEMBRANE PROTEIN PEX16"/>
    <property type="match status" value="1"/>
</dbReference>
<dbReference type="AlphaFoldDB" id="A0A4V1J4C2"/>
<keyword evidence="4" id="KW-1185">Reference proteome</keyword>
<dbReference type="GO" id="GO:0005778">
    <property type="term" value="C:peroxisomal membrane"/>
    <property type="evidence" value="ECO:0007669"/>
    <property type="project" value="UniProtKB-SubCell"/>
</dbReference>
<evidence type="ECO:0000256" key="1">
    <source>
        <dbReference type="ARBA" id="ARBA00009505"/>
    </source>
</evidence>
<name>A0A4V1J4C2_9FUNG</name>
<gene>
    <name evidence="3" type="ORF">BJ085DRAFT_34934</name>
</gene>
<comment type="similarity">
    <text evidence="1 2">Belongs to the peroxin-16 family.</text>
</comment>
<comment type="subcellular location">
    <subcellularLocation>
        <location evidence="2">Peroxisome membrane</location>
    </subcellularLocation>
</comment>
<evidence type="ECO:0000256" key="2">
    <source>
        <dbReference type="RuleBase" id="RU365003"/>
    </source>
</evidence>
<evidence type="ECO:0000313" key="3">
    <source>
        <dbReference type="EMBL" id="RKP35049.1"/>
    </source>
</evidence>
<evidence type="ECO:0000313" key="4">
    <source>
        <dbReference type="Proteomes" id="UP000268162"/>
    </source>
</evidence>
<dbReference type="InterPro" id="IPR013919">
    <property type="entry name" value="Pex16"/>
</dbReference>
<reference evidence="4" key="1">
    <citation type="journal article" date="2018" name="Nat. Microbiol.">
        <title>Leveraging single-cell genomics to expand the fungal tree of life.</title>
        <authorList>
            <person name="Ahrendt S.R."/>
            <person name="Quandt C.A."/>
            <person name="Ciobanu D."/>
            <person name="Clum A."/>
            <person name="Salamov A."/>
            <person name="Andreopoulos B."/>
            <person name="Cheng J.F."/>
            <person name="Woyke T."/>
            <person name="Pelin A."/>
            <person name="Henrissat B."/>
            <person name="Reynolds N.K."/>
            <person name="Benny G.L."/>
            <person name="Smith M.E."/>
            <person name="James T.Y."/>
            <person name="Grigoriev I.V."/>
        </authorList>
    </citation>
    <scope>NUCLEOTIDE SEQUENCE [LARGE SCALE GENOMIC DNA]</scope>
    <source>
        <strain evidence="4">RSA 468</strain>
    </source>
</reference>
<dbReference type="PANTHER" id="PTHR13299">
    <property type="entry name" value="PEROXISOMAL MEMBRANE PROTEIN PEX16"/>
    <property type="match status" value="1"/>
</dbReference>
<dbReference type="GO" id="GO:0007031">
    <property type="term" value="P:peroxisome organization"/>
    <property type="evidence" value="ECO:0007669"/>
    <property type="project" value="UniProtKB-KW"/>
</dbReference>